<dbReference type="Gene3D" id="1.10.340.30">
    <property type="entry name" value="Hypothetical protein, domain 2"/>
    <property type="match status" value="1"/>
</dbReference>
<feature type="domain" description="HhH-GPD" evidence="13">
    <location>
        <begin position="55"/>
        <end position="207"/>
    </location>
</feature>
<dbReference type="SUPFAM" id="SSF55811">
    <property type="entry name" value="Nudix"/>
    <property type="match status" value="1"/>
</dbReference>
<sequence length="521" mass="59469">MNVSYKFSLDEVESMRYTLLAWYDAHKRQLPWREYALTCSDANSHAYAVWVSEIMLQQTRVATVIDYYKRWMMKWPDLKSLSQASEEEVNHMWSGLGYYSRGRRLLQGAIKVTKEFGGNMPTKAALLMKELPGVGRYTSSAISSIAFSEPVGVVDGNVTRVLCRMRAIGGNTTKKEVMSHLWSVANHIVHQERPGDFNQALMELGAMICLPKNPKCSSCPVKSNCKSLRQVEEQSKFFFNKKMKKLLIENKPAVKKEDGAVLIDIENCADPLALPECEPWDPQQGVMNYPRKPKKKIPRNDYVAVTVLEWISVECQPSVVNANMLPISKLLIVQRPNTGLLAGLWEFPSKPLNSIPESLTIFTNQHCKRKQKRSELNHFDDSSSPDFKQLEKLVSKSSDVFLRQLLTPKSYEIKNRMFVGCLDHLFSHIHQTNYIEHITLNSVDGMNLDLAEKSNAKWTECSRLQESAISSVVSKIYKNCLCLKQQCKKEQQALKGTRSYKKRKVIQSDVNAVYSVKKQKL</sequence>
<protein>
    <recommendedName>
        <fullName evidence="5">Adenine DNA glycosylase</fullName>
        <ecNumber evidence="4">3.2.2.31</ecNumber>
    </recommendedName>
</protein>
<dbReference type="EMBL" id="CAWYQH010000152">
    <property type="protein sequence ID" value="CAK8696254.1"/>
    <property type="molecule type" value="Genomic_DNA"/>
</dbReference>
<dbReference type="InterPro" id="IPR044298">
    <property type="entry name" value="MIG/MutY"/>
</dbReference>
<reference evidence="14 15" key="1">
    <citation type="submission" date="2024-02" db="EMBL/GenBank/DDBJ databases">
        <authorList>
            <person name="Daric V."/>
            <person name="Darras S."/>
        </authorList>
    </citation>
    <scope>NUCLEOTIDE SEQUENCE [LARGE SCALE GENOMIC DNA]</scope>
</reference>
<dbReference type="Gene3D" id="1.10.1670.10">
    <property type="entry name" value="Helix-hairpin-Helix base-excision DNA repair enzymes (C-terminal)"/>
    <property type="match status" value="1"/>
</dbReference>
<dbReference type="Pfam" id="PF00730">
    <property type="entry name" value="HhH-GPD"/>
    <property type="match status" value="1"/>
</dbReference>
<evidence type="ECO:0000256" key="1">
    <source>
        <dbReference type="ARBA" id="ARBA00000843"/>
    </source>
</evidence>
<dbReference type="EC" id="3.2.2.31" evidence="4"/>
<name>A0ABP0H029_CLALP</name>
<evidence type="ECO:0000256" key="11">
    <source>
        <dbReference type="ARBA" id="ARBA00023204"/>
    </source>
</evidence>
<proteinExistence type="inferred from homology"/>
<dbReference type="SUPFAM" id="SSF48150">
    <property type="entry name" value="DNA-glycosylase"/>
    <property type="match status" value="1"/>
</dbReference>
<dbReference type="Gene3D" id="3.90.79.10">
    <property type="entry name" value="Nucleoside Triphosphate Pyrophosphohydrolase"/>
    <property type="match status" value="1"/>
</dbReference>
<keyword evidence="11" id="KW-0234">DNA repair</keyword>
<evidence type="ECO:0000256" key="4">
    <source>
        <dbReference type="ARBA" id="ARBA00012045"/>
    </source>
</evidence>
<dbReference type="InterPro" id="IPR023170">
    <property type="entry name" value="HhH_base_excis_C"/>
</dbReference>
<dbReference type="InterPro" id="IPR011257">
    <property type="entry name" value="DNA_glycosylase"/>
</dbReference>
<dbReference type="PANTHER" id="PTHR42944:SF1">
    <property type="entry name" value="ADENINE DNA GLYCOSYLASE"/>
    <property type="match status" value="1"/>
</dbReference>
<evidence type="ECO:0000313" key="15">
    <source>
        <dbReference type="Proteomes" id="UP001642483"/>
    </source>
</evidence>
<evidence type="ECO:0000256" key="2">
    <source>
        <dbReference type="ARBA" id="ARBA00001966"/>
    </source>
</evidence>
<evidence type="ECO:0000256" key="12">
    <source>
        <dbReference type="ARBA" id="ARBA00023295"/>
    </source>
</evidence>
<evidence type="ECO:0000256" key="5">
    <source>
        <dbReference type="ARBA" id="ARBA00022023"/>
    </source>
</evidence>
<dbReference type="InterPro" id="IPR003265">
    <property type="entry name" value="HhH-GPD_domain"/>
</dbReference>
<dbReference type="CDD" id="cd00056">
    <property type="entry name" value="ENDO3c"/>
    <property type="match status" value="1"/>
</dbReference>
<dbReference type="PANTHER" id="PTHR42944">
    <property type="entry name" value="ADENINE DNA GLYCOSYLASE"/>
    <property type="match status" value="1"/>
</dbReference>
<accession>A0ABP0H029</accession>
<gene>
    <name evidence="14" type="ORF">CVLEPA_LOCUS29424</name>
</gene>
<evidence type="ECO:0000256" key="3">
    <source>
        <dbReference type="ARBA" id="ARBA00008343"/>
    </source>
</evidence>
<keyword evidence="9" id="KW-0408">Iron</keyword>
<dbReference type="Proteomes" id="UP001642483">
    <property type="component" value="Unassembled WGS sequence"/>
</dbReference>
<evidence type="ECO:0000256" key="9">
    <source>
        <dbReference type="ARBA" id="ARBA00023004"/>
    </source>
</evidence>
<dbReference type="SMART" id="SM00478">
    <property type="entry name" value="ENDO3c"/>
    <property type="match status" value="1"/>
</dbReference>
<evidence type="ECO:0000256" key="10">
    <source>
        <dbReference type="ARBA" id="ARBA00023014"/>
    </source>
</evidence>
<evidence type="ECO:0000259" key="13">
    <source>
        <dbReference type="SMART" id="SM00478"/>
    </source>
</evidence>
<evidence type="ECO:0000256" key="7">
    <source>
        <dbReference type="ARBA" id="ARBA00022763"/>
    </source>
</evidence>
<keyword evidence="7" id="KW-0227">DNA damage</keyword>
<dbReference type="InterPro" id="IPR004035">
    <property type="entry name" value="Endouclease-III_FeS-bd_BS"/>
</dbReference>
<evidence type="ECO:0000256" key="8">
    <source>
        <dbReference type="ARBA" id="ARBA00022801"/>
    </source>
</evidence>
<keyword evidence="15" id="KW-1185">Reference proteome</keyword>
<evidence type="ECO:0000313" key="14">
    <source>
        <dbReference type="EMBL" id="CAK8696254.1"/>
    </source>
</evidence>
<keyword evidence="6" id="KW-0479">Metal-binding</keyword>
<keyword evidence="12" id="KW-0326">Glycosidase</keyword>
<organism evidence="14 15">
    <name type="scientific">Clavelina lepadiformis</name>
    <name type="common">Light-bulb sea squirt</name>
    <name type="synonym">Ascidia lepadiformis</name>
    <dbReference type="NCBI Taxonomy" id="159417"/>
    <lineage>
        <taxon>Eukaryota</taxon>
        <taxon>Metazoa</taxon>
        <taxon>Chordata</taxon>
        <taxon>Tunicata</taxon>
        <taxon>Ascidiacea</taxon>
        <taxon>Aplousobranchia</taxon>
        <taxon>Clavelinidae</taxon>
        <taxon>Clavelina</taxon>
    </lineage>
</organism>
<dbReference type="InterPro" id="IPR015797">
    <property type="entry name" value="NUDIX_hydrolase-like_dom_sf"/>
</dbReference>
<comment type="catalytic activity">
    <reaction evidence="1">
        <text>Hydrolyzes free adenine bases from 7,8-dihydro-8-oxoguanine:adenine mismatched double-stranded DNA, leaving an apurinic site.</text>
        <dbReference type="EC" id="3.2.2.31"/>
    </reaction>
</comment>
<comment type="caution">
    <text evidence="14">The sequence shown here is derived from an EMBL/GenBank/DDBJ whole genome shotgun (WGS) entry which is preliminary data.</text>
</comment>
<keyword evidence="10" id="KW-0411">Iron-sulfur</keyword>
<evidence type="ECO:0000256" key="6">
    <source>
        <dbReference type="ARBA" id="ARBA00022723"/>
    </source>
</evidence>
<comment type="similarity">
    <text evidence="3">Belongs to the Nth/MutY family.</text>
</comment>
<keyword evidence="8" id="KW-0378">Hydrolase</keyword>
<dbReference type="PROSITE" id="PS00764">
    <property type="entry name" value="ENDONUCLEASE_III_1"/>
    <property type="match status" value="1"/>
</dbReference>
<comment type="cofactor">
    <cofactor evidence="2">
        <name>[4Fe-4S] cluster</name>
        <dbReference type="ChEBI" id="CHEBI:49883"/>
    </cofactor>
</comment>